<gene>
    <name evidence="1" type="ORF">SAMN05421720_11435</name>
</gene>
<keyword evidence="2" id="KW-1185">Reference proteome</keyword>
<evidence type="ECO:0000313" key="1">
    <source>
        <dbReference type="EMBL" id="SDE85840.1"/>
    </source>
</evidence>
<dbReference type="Proteomes" id="UP000199412">
    <property type="component" value="Unassembled WGS sequence"/>
</dbReference>
<evidence type="ECO:0000313" key="2">
    <source>
        <dbReference type="Proteomes" id="UP000199412"/>
    </source>
</evidence>
<dbReference type="EMBL" id="FNAP01000014">
    <property type="protein sequence ID" value="SDE85840.1"/>
    <property type="molecule type" value="Genomic_DNA"/>
</dbReference>
<dbReference type="InterPro" id="IPR025528">
    <property type="entry name" value="BrnA_antitoxin"/>
</dbReference>
<protein>
    <submittedName>
        <fullName evidence="1">BrnA antitoxin of type II toxin-antitoxin system</fullName>
    </submittedName>
</protein>
<reference evidence="1 2" key="1">
    <citation type="submission" date="2016-10" db="EMBL/GenBank/DDBJ databases">
        <authorList>
            <person name="de Groot N.N."/>
        </authorList>
    </citation>
    <scope>NUCLEOTIDE SEQUENCE [LARGE SCALE GENOMIC DNA]</scope>
    <source>
        <strain evidence="1 2">ATCC 700224</strain>
    </source>
</reference>
<dbReference type="STRING" id="69960.SAMN05421720_11435"/>
<dbReference type="AlphaFoldDB" id="A0A1G7GCI4"/>
<sequence>MSERVIRKSWDDIKPRQEVLDALDDVADEELERDIREDPDVAPILDEAWFRDAELLPARKMPVSLRLDPDILAFFKNQGPGYQTRINGVLRRYMEAVQRQERG</sequence>
<accession>A0A1G7GCI4</accession>
<dbReference type="Pfam" id="PF14384">
    <property type="entry name" value="BrnA_antitoxin"/>
    <property type="match status" value="1"/>
</dbReference>
<dbReference type="RefSeq" id="WP_092787637.1">
    <property type="nucleotide sequence ID" value="NZ_FNAP01000014.1"/>
</dbReference>
<dbReference type="OrthoDB" id="361944at2"/>
<proteinExistence type="predicted"/>
<organism evidence="1 2">
    <name type="scientific">Rhodospira trueperi</name>
    <dbReference type="NCBI Taxonomy" id="69960"/>
    <lineage>
        <taxon>Bacteria</taxon>
        <taxon>Pseudomonadati</taxon>
        <taxon>Pseudomonadota</taxon>
        <taxon>Alphaproteobacteria</taxon>
        <taxon>Rhodospirillales</taxon>
        <taxon>Rhodospirillaceae</taxon>
        <taxon>Rhodospira</taxon>
    </lineage>
</organism>
<name>A0A1G7GCI4_9PROT</name>